<dbReference type="Proteomes" id="UP000244005">
    <property type="component" value="Unassembled WGS sequence"/>
</dbReference>
<evidence type="ECO:0000256" key="1">
    <source>
        <dbReference type="SAM" id="SignalP"/>
    </source>
</evidence>
<name>A0A2R6WQC3_MARPO</name>
<sequence length="113" mass="11934">MQTKLFIVFSLAVLLSSLSIVSAYEVTAWSGRVCSGVELGFLADDNNTPGLSAVEVTINGQCITIDRDLPADCDVYLCADQACNDQGVTVDGPREAGQRVEGQSFSAIQVGCQ</sequence>
<evidence type="ECO:0000313" key="3">
    <source>
        <dbReference type="Proteomes" id="UP000244005"/>
    </source>
</evidence>
<dbReference type="OrthoDB" id="3006522at2759"/>
<dbReference type="Gramene" id="Mp7g18720.1">
    <property type="protein sequence ID" value="Mp7g18720.1.cds1"/>
    <property type="gene ID" value="Mp7g18720"/>
</dbReference>
<keyword evidence="3" id="KW-1185">Reference proteome</keyword>
<gene>
    <name evidence="2" type="ORF">MARPO_0067s0105</name>
</gene>
<keyword evidence="1" id="KW-0732">Signal</keyword>
<proteinExistence type="predicted"/>
<evidence type="ECO:0000313" key="2">
    <source>
        <dbReference type="EMBL" id="PTQ36034.1"/>
    </source>
</evidence>
<feature type="chain" id="PRO_5015306144" evidence="1">
    <location>
        <begin position="24"/>
        <end position="113"/>
    </location>
</feature>
<feature type="signal peptide" evidence="1">
    <location>
        <begin position="1"/>
        <end position="23"/>
    </location>
</feature>
<accession>A0A2R6WQC3</accession>
<protein>
    <submittedName>
        <fullName evidence="2">Uncharacterized protein</fullName>
    </submittedName>
</protein>
<dbReference type="EMBL" id="KZ772739">
    <property type="protein sequence ID" value="PTQ36034.1"/>
    <property type="molecule type" value="Genomic_DNA"/>
</dbReference>
<reference evidence="3" key="1">
    <citation type="journal article" date="2017" name="Cell">
        <title>Insights into land plant evolution garnered from the Marchantia polymorpha genome.</title>
        <authorList>
            <person name="Bowman J.L."/>
            <person name="Kohchi T."/>
            <person name="Yamato K.T."/>
            <person name="Jenkins J."/>
            <person name="Shu S."/>
            <person name="Ishizaki K."/>
            <person name="Yamaoka S."/>
            <person name="Nishihama R."/>
            <person name="Nakamura Y."/>
            <person name="Berger F."/>
            <person name="Adam C."/>
            <person name="Aki S.S."/>
            <person name="Althoff F."/>
            <person name="Araki T."/>
            <person name="Arteaga-Vazquez M.A."/>
            <person name="Balasubrmanian S."/>
            <person name="Barry K."/>
            <person name="Bauer D."/>
            <person name="Boehm C.R."/>
            <person name="Briginshaw L."/>
            <person name="Caballero-Perez J."/>
            <person name="Catarino B."/>
            <person name="Chen F."/>
            <person name="Chiyoda S."/>
            <person name="Chovatia M."/>
            <person name="Davies K.M."/>
            <person name="Delmans M."/>
            <person name="Demura T."/>
            <person name="Dierschke T."/>
            <person name="Dolan L."/>
            <person name="Dorantes-Acosta A.E."/>
            <person name="Eklund D.M."/>
            <person name="Florent S.N."/>
            <person name="Flores-Sandoval E."/>
            <person name="Fujiyama A."/>
            <person name="Fukuzawa H."/>
            <person name="Galik B."/>
            <person name="Grimanelli D."/>
            <person name="Grimwood J."/>
            <person name="Grossniklaus U."/>
            <person name="Hamada T."/>
            <person name="Haseloff J."/>
            <person name="Hetherington A.J."/>
            <person name="Higo A."/>
            <person name="Hirakawa Y."/>
            <person name="Hundley H.N."/>
            <person name="Ikeda Y."/>
            <person name="Inoue K."/>
            <person name="Inoue S.I."/>
            <person name="Ishida S."/>
            <person name="Jia Q."/>
            <person name="Kakita M."/>
            <person name="Kanazawa T."/>
            <person name="Kawai Y."/>
            <person name="Kawashima T."/>
            <person name="Kennedy M."/>
            <person name="Kinose K."/>
            <person name="Kinoshita T."/>
            <person name="Kohara Y."/>
            <person name="Koide E."/>
            <person name="Komatsu K."/>
            <person name="Kopischke S."/>
            <person name="Kubo M."/>
            <person name="Kyozuka J."/>
            <person name="Lagercrantz U."/>
            <person name="Lin S.S."/>
            <person name="Lindquist E."/>
            <person name="Lipzen A.M."/>
            <person name="Lu C.W."/>
            <person name="De Luna E."/>
            <person name="Martienssen R.A."/>
            <person name="Minamino N."/>
            <person name="Mizutani M."/>
            <person name="Mizutani M."/>
            <person name="Mochizuki N."/>
            <person name="Monte I."/>
            <person name="Mosher R."/>
            <person name="Nagasaki H."/>
            <person name="Nakagami H."/>
            <person name="Naramoto S."/>
            <person name="Nishitani K."/>
            <person name="Ohtani M."/>
            <person name="Okamoto T."/>
            <person name="Okumura M."/>
            <person name="Phillips J."/>
            <person name="Pollak B."/>
            <person name="Reinders A."/>
            <person name="Rovekamp M."/>
            <person name="Sano R."/>
            <person name="Sawa S."/>
            <person name="Schmid M.W."/>
            <person name="Shirakawa M."/>
            <person name="Solano R."/>
            <person name="Spunde A."/>
            <person name="Suetsugu N."/>
            <person name="Sugano S."/>
            <person name="Sugiyama A."/>
            <person name="Sun R."/>
            <person name="Suzuki Y."/>
            <person name="Takenaka M."/>
            <person name="Takezawa D."/>
            <person name="Tomogane H."/>
            <person name="Tsuzuki M."/>
            <person name="Ueda T."/>
            <person name="Umeda M."/>
            <person name="Ward J.M."/>
            <person name="Watanabe Y."/>
            <person name="Yazaki K."/>
            <person name="Yokoyama R."/>
            <person name="Yoshitake Y."/>
            <person name="Yotsui I."/>
            <person name="Zachgo S."/>
            <person name="Schmutz J."/>
        </authorList>
    </citation>
    <scope>NUCLEOTIDE SEQUENCE [LARGE SCALE GENOMIC DNA]</scope>
    <source>
        <strain evidence="3">Tak-1</strain>
    </source>
</reference>
<organism evidence="2 3">
    <name type="scientific">Marchantia polymorpha</name>
    <name type="common">Common liverwort</name>
    <name type="synonym">Marchantia aquatica</name>
    <dbReference type="NCBI Taxonomy" id="3197"/>
    <lineage>
        <taxon>Eukaryota</taxon>
        <taxon>Viridiplantae</taxon>
        <taxon>Streptophyta</taxon>
        <taxon>Embryophyta</taxon>
        <taxon>Marchantiophyta</taxon>
        <taxon>Marchantiopsida</taxon>
        <taxon>Marchantiidae</taxon>
        <taxon>Marchantiales</taxon>
        <taxon>Marchantiaceae</taxon>
        <taxon>Marchantia</taxon>
    </lineage>
</organism>
<dbReference type="AlphaFoldDB" id="A0A2R6WQC3"/>